<gene>
    <name evidence="1" type="ORF">PEBR_03582</name>
</gene>
<name>A0A1S9RZD2_PENBI</name>
<dbReference type="Gene3D" id="2.120.10.30">
    <property type="entry name" value="TolB, C-terminal domain"/>
    <property type="match status" value="1"/>
</dbReference>
<organism evidence="1 2">
    <name type="scientific">Penicillium brasilianum</name>
    <dbReference type="NCBI Taxonomy" id="104259"/>
    <lineage>
        <taxon>Eukaryota</taxon>
        <taxon>Fungi</taxon>
        <taxon>Dikarya</taxon>
        <taxon>Ascomycota</taxon>
        <taxon>Pezizomycotina</taxon>
        <taxon>Eurotiomycetes</taxon>
        <taxon>Eurotiomycetidae</taxon>
        <taxon>Eurotiales</taxon>
        <taxon>Aspergillaceae</taxon>
        <taxon>Penicillium</taxon>
    </lineage>
</organism>
<proteinExistence type="predicted"/>
<reference evidence="2" key="1">
    <citation type="submission" date="2015-09" db="EMBL/GenBank/DDBJ databases">
        <authorList>
            <person name="Fill T.P."/>
            <person name="Baretta J.F."/>
            <person name="de Almeida L.G."/>
            <person name="Rocha M."/>
            <person name="de Souza D.H."/>
            <person name="Malavazi I."/>
            <person name="Cerdeira L.T."/>
            <person name="Hong H."/>
            <person name="Samborskyy M."/>
            <person name="de Vasconcelos A.T."/>
            <person name="Leadlay P."/>
            <person name="Rodrigues-Filho E."/>
        </authorList>
    </citation>
    <scope>NUCLEOTIDE SEQUENCE [LARGE SCALE GENOMIC DNA]</scope>
    <source>
        <strain evidence="2">LaBioMMi 136</strain>
    </source>
</reference>
<dbReference type="EMBL" id="LJBN01000046">
    <property type="protein sequence ID" value="OOQ90766.1"/>
    <property type="molecule type" value="Genomic_DNA"/>
</dbReference>
<comment type="caution">
    <text evidence="1">The sequence shown here is derived from an EMBL/GenBank/DDBJ whole genome shotgun (WGS) entry which is preliminary data.</text>
</comment>
<evidence type="ECO:0000313" key="2">
    <source>
        <dbReference type="Proteomes" id="UP000190744"/>
    </source>
</evidence>
<dbReference type="Proteomes" id="UP000190744">
    <property type="component" value="Unassembled WGS sequence"/>
</dbReference>
<dbReference type="PANTHER" id="PTHR11799">
    <property type="entry name" value="PARAOXONASE"/>
    <property type="match status" value="1"/>
</dbReference>
<dbReference type="InterPro" id="IPR051288">
    <property type="entry name" value="Serum_paraoxonase/arylesterase"/>
</dbReference>
<dbReference type="AlphaFoldDB" id="A0A1S9RZD2"/>
<dbReference type="InterPro" id="IPR011042">
    <property type="entry name" value="6-blade_b-propeller_TolB-like"/>
</dbReference>
<dbReference type="PANTHER" id="PTHR11799:SF12">
    <property type="entry name" value="PARAOXONASE-RELATED"/>
    <property type="match status" value="1"/>
</dbReference>
<accession>A0A1S9RZD2</accession>
<sequence>MGLLSSAFLGLFAILVAVLGPAVIHMIRICGPFQTPHPTVLGAGQGPIVIEDTVHCEDLHYHRPANLLFTACEDAKDIRFGWFPGLGHLDAKAVGQGSIHVVDPKTFKSTRLAFENFNGPFVTHGIDVIEDPQDSAAVYIFAINHLPNPEFTPDSPDISAARSQIELFHHILHSTTVQHVRSIQHPLIQTPNDIYAASPTSFYVTNDHFYRSGFLRLVEDIWPSAKWSNIVHVHLEQLHSVPSATASLTASIAHQGLWNNNGLGHARSDSEVVISSAVGGELYLATRENNNTLTVRDTIVFDTVTDNPSYYADPYKSDVHDASGFVVAGISQSFYLPQTARDPNALDPVQVWYAKEEKGGSGTRGKGNGWEKRLLFEDDGRRIRTASSAVLVPVDNAEGKEGLKKAWLFVTGFLSESMIAVLVELGKDAQEILPIVDLRTKGPGLFLPMVRRSRTQANLSHTSGPYRGLRKQPHALFRPPSQLLPRITVEAGWSESYNDLLGDMNKLLVGGNGDIKIVIIVKWTKYTNQTVSGILELYRLDPQGIPRRCQSEIIFPTPAGDPLQQLDIKRRDLNLVPPSRNPHEAFPFNIGLLRYIV</sequence>
<protein>
    <submittedName>
        <fullName evidence="1">Serum paraoxonase/arylesterase family protein</fullName>
    </submittedName>
</protein>
<evidence type="ECO:0000313" key="1">
    <source>
        <dbReference type="EMBL" id="OOQ90766.1"/>
    </source>
</evidence>